<keyword evidence="7 8" id="KW-0472">Membrane</keyword>
<keyword evidence="11" id="KW-1185">Reference proteome</keyword>
<feature type="transmembrane region" description="Helical" evidence="8">
    <location>
        <begin position="25"/>
        <end position="44"/>
    </location>
</feature>
<evidence type="ECO:0000256" key="4">
    <source>
        <dbReference type="ARBA" id="ARBA00022692"/>
    </source>
</evidence>
<sequence>QIALLVGPLLVIVGWWIERPLTLDFTQLEIAVLACSVLIVNYLVADNKANWLEGAMLLASYLIIAVAFFYFPNGPAENDASNAICNPLRRNLPPSETSASSGAEH</sequence>
<proteinExistence type="inferred from homology"/>
<evidence type="ECO:0000259" key="9">
    <source>
        <dbReference type="Pfam" id="PF01699"/>
    </source>
</evidence>
<dbReference type="PANTHER" id="PTHR31503">
    <property type="entry name" value="VACUOLAR CALCIUM ION TRANSPORTER"/>
    <property type="match status" value="1"/>
</dbReference>
<keyword evidence="3" id="KW-0813">Transport</keyword>
<feature type="domain" description="Sodium/calcium exchanger membrane region" evidence="9">
    <location>
        <begin position="3"/>
        <end position="69"/>
    </location>
</feature>
<dbReference type="GO" id="GO:0006874">
    <property type="term" value="P:intracellular calcium ion homeostasis"/>
    <property type="evidence" value="ECO:0007669"/>
    <property type="project" value="TreeGrafter"/>
</dbReference>
<dbReference type="PANTHER" id="PTHR31503:SF22">
    <property type="entry name" value="VACUOLAR CALCIUM ION TRANSPORTER"/>
    <property type="match status" value="1"/>
</dbReference>
<dbReference type="InterPro" id="IPR004713">
    <property type="entry name" value="CaH_exchang"/>
</dbReference>
<feature type="transmembrane region" description="Helical" evidence="8">
    <location>
        <begin position="51"/>
        <end position="71"/>
    </location>
</feature>
<dbReference type="GO" id="GO:0000329">
    <property type="term" value="C:fungal-type vacuole membrane"/>
    <property type="evidence" value="ECO:0007669"/>
    <property type="project" value="TreeGrafter"/>
</dbReference>
<comment type="subcellular location">
    <subcellularLocation>
        <location evidence="1">Endomembrane system</location>
        <topology evidence="1">Multi-pass membrane protein</topology>
    </subcellularLocation>
</comment>
<comment type="similarity">
    <text evidence="2">Belongs to the Ca(2+):cation antiporter (CaCA) (TC 2.A.19) family.</text>
</comment>
<evidence type="ECO:0000256" key="3">
    <source>
        <dbReference type="ARBA" id="ARBA00022448"/>
    </source>
</evidence>
<dbReference type="GO" id="GO:0012505">
    <property type="term" value="C:endomembrane system"/>
    <property type="evidence" value="ECO:0007669"/>
    <property type="project" value="UniProtKB-SubCell"/>
</dbReference>
<evidence type="ECO:0000256" key="8">
    <source>
        <dbReference type="SAM" id="Phobius"/>
    </source>
</evidence>
<dbReference type="InterPro" id="IPR004837">
    <property type="entry name" value="NaCa_Exmemb"/>
</dbReference>
<evidence type="ECO:0000256" key="5">
    <source>
        <dbReference type="ARBA" id="ARBA00022989"/>
    </source>
</evidence>
<evidence type="ECO:0000256" key="7">
    <source>
        <dbReference type="ARBA" id="ARBA00023136"/>
    </source>
</evidence>
<dbReference type="OrthoDB" id="1699231at2759"/>
<comment type="caution">
    <text evidence="10">The sequence shown here is derived from an EMBL/GenBank/DDBJ whole genome shotgun (WGS) entry which is preliminary data.</text>
</comment>
<evidence type="ECO:0000313" key="11">
    <source>
        <dbReference type="Proteomes" id="UP000789508"/>
    </source>
</evidence>
<organism evidence="10 11">
    <name type="scientific">Ambispora leptoticha</name>
    <dbReference type="NCBI Taxonomy" id="144679"/>
    <lineage>
        <taxon>Eukaryota</taxon>
        <taxon>Fungi</taxon>
        <taxon>Fungi incertae sedis</taxon>
        <taxon>Mucoromycota</taxon>
        <taxon>Glomeromycotina</taxon>
        <taxon>Glomeromycetes</taxon>
        <taxon>Archaeosporales</taxon>
        <taxon>Ambisporaceae</taxon>
        <taxon>Ambispora</taxon>
    </lineage>
</organism>
<evidence type="ECO:0000256" key="1">
    <source>
        <dbReference type="ARBA" id="ARBA00004127"/>
    </source>
</evidence>
<evidence type="ECO:0000256" key="6">
    <source>
        <dbReference type="ARBA" id="ARBA00023065"/>
    </source>
</evidence>
<name>A0A9N9FRZ3_9GLOM</name>
<protein>
    <submittedName>
        <fullName evidence="10">2775_t:CDS:1</fullName>
    </submittedName>
</protein>
<dbReference type="InterPro" id="IPR044880">
    <property type="entry name" value="NCX_ion-bd_dom_sf"/>
</dbReference>
<dbReference type="EMBL" id="CAJVPS010001960">
    <property type="protein sequence ID" value="CAG8555812.1"/>
    <property type="molecule type" value="Genomic_DNA"/>
</dbReference>
<reference evidence="10" key="1">
    <citation type="submission" date="2021-06" db="EMBL/GenBank/DDBJ databases">
        <authorList>
            <person name="Kallberg Y."/>
            <person name="Tangrot J."/>
            <person name="Rosling A."/>
        </authorList>
    </citation>
    <scope>NUCLEOTIDE SEQUENCE</scope>
    <source>
        <strain evidence="10">FL130A</strain>
    </source>
</reference>
<dbReference type="AlphaFoldDB" id="A0A9N9FRZ3"/>
<dbReference type="Gene3D" id="1.20.1420.30">
    <property type="entry name" value="NCX, central ion-binding region"/>
    <property type="match status" value="1"/>
</dbReference>
<evidence type="ECO:0000256" key="2">
    <source>
        <dbReference type="ARBA" id="ARBA00008170"/>
    </source>
</evidence>
<accession>A0A9N9FRZ3</accession>
<feature type="non-terminal residue" evidence="10">
    <location>
        <position position="105"/>
    </location>
</feature>
<keyword evidence="5 8" id="KW-1133">Transmembrane helix</keyword>
<dbReference type="Pfam" id="PF01699">
    <property type="entry name" value="Na_Ca_ex"/>
    <property type="match status" value="1"/>
</dbReference>
<dbReference type="Proteomes" id="UP000789508">
    <property type="component" value="Unassembled WGS sequence"/>
</dbReference>
<evidence type="ECO:0000313" key="10">
    <source>
        <dbReference type="EMBL" id="CAG8555812.1"/>
    </source>
</evidence>
<gene>
    <name evidence="10" type="ORF">ALEPTO_LOCUS6102</name>
</gene>
<dbReference type="GO" id="GO:0015369">
    <property type="term" value="F:calcium:proton antiporter activity"/>
    <property type="evidence" value="ECO:0007669"/>
    <property type="project" value="TreeGrafter"/>
</dbReference>
<keyword evidence="6" id="KW-0406">Ion transport</keyword>
<keyword evidence="4 8" id="KW-0812">Transmembrane</keyword>